<dbReference type="PANTHER" id="PTHR11252">
    <property type="entry name" value="POLYRIBONUCLEOTIDE NUCLEOTIDYLTRANSFERASE"/>
    <property type="match status" value="1"/>
</dbReference>
<dbReference type="GO" id="GO:0006402">
    <property type="term" value="P:mRNA catabolic process"/>
    <property type="evidence" value="ECO:0007669"/>
    <property type="project" value="UniProtKB-UniRule"/>
</dbReference>
<dbReference type="PANTHER" id="PTHR11252:SF0">
    <property type="entry name" value="POLYRIBONUCLEOTIDE NUCLEOTIDYLTRANSFERASE 1, MITOCHONDRIAL"/>
    <property type="match status" value="1"/>
</dbReference>
<dbReference type="SMART" id="SM00322">
    <property type="entry name" value="KH"/>
    <property type="match status" value="1"/>
</dbReference>
<dbReference type="GO" id="GO:0004654">
    <property type="term" value="F:polyribonucleotide nucleotidyltransferase activity"/>
    <property type="evidence" value="ECO:0007669"/>
    <property type="project" value="UniProtKB-UniRule"/>
</dbReference>
<evidence type="ECO:0000256" key="6">
    <source>
        <dbReference type="ARBA" id="ARBA00022723"/>
    </source>
</evidence>
<dbReference type="Pfam" id="PF03725">
    <property type="entry name" value="RNase_PH_C"/>
    <property type="match status" value="2"/>
</dbReference>
<keyword evidence="4 9" id="KW-0808">Transferase</keyword>
<dbReference type="EMBL" id="RIBP01000004">
    <property type="protein sequence ID" value="TRZ38678.1"/>
    <property type="molecule type" value="Genomic_DNA"/>
</dbReference>
<dbReference type="GO" id="GO:0005829">
    <property type="term" value="C:cytosol"/>
    <property type="evidence" value="ECO:0007669"/>
    <property type="project" value="TreeGrafter"/>
</dbReference>
<dbReference type="Proteomes" id="UP000319837">
    <property type="component" value="Unassembled WGS sequence"/>
</dbReference>
<dbReference type="GO" id="GO:0003723">
    <property type="term" value="F:RNA binding"/>
    <property type="evidence" value="ECO:0007669"/>
    <property type="project" value="UniProtKB-UniRule"/>
</dbReference>
<accession>A0A553SNV9</accession>
<dbReference type="CDD" id="cd04472">
    <property type="entry name" value="S1_PNPase"/>
    <property type="match status" value="1"/>
</dbReference>
<dbReference type="NCBIfam" id="NF008805">
    <property type="entry name" value="PRK11824.1"/>
    <property type="match status" value="1"/>
</dbReference>
<proteinExistence type="inferred from homology"/>
<dbReference type="InterPro" id="IPR027408">
    <property type="entry name" value="PNPase/RNase_PH_dom_sf"/>
</dbReference>
<dbReference type="GO" id="GO:0006396">
    <property type="term" value="P:RNA processing"/>
    <property type="evidence" value="ECO:0007669"/>
    <property type="project" value="InterPro"/>
</dbReference>
<dbReference type="InterPro" id="IPR001247">
    <property type="entry name" value="ExoRNase_PH_dom1"/>
</dbReference>
<keyword evidence="7 9" id="KW-0460">Magnesium</keyword>
<dbReference type="GO" id="GO:0000287">
    <property type="term" value="F:magnesium ion binding"/>
    <property type="evidence" value="ECO:0007669"/>
    <property type="project" value="UniProtKB-UniRule"/>
</dbReference>
<keyword evidence="8 9" id="KW-0694">RNA-binding</keyword>
<comment type="catalytic activity">
    <reaction evidence="9">
        <text>RNA(n+1) + phosphate = RNA(n) + a ribonucleoside 5'-diphosphate</text>
        <dbReference type="Rhea" id="RHEA:22096"/>
        <dbReference type="Rhea" id="RHEA-COMP:14527"/>
        <dbReference type="Rhea" id="RHEA-COMP:17342"/>
        <dbReference type="ChEBI" id="CHEBI:43474"/>
        <dbReference type="ChEBI" id="CHEBI:57930"/>
        <dbReference type="ChEBI" id="CHEBI:140395"/>
        <dbReference type="EC" id="2.7.7.8"/>
    </reaction>
</comment>
<dbReference type="FunFam" id="3.30.230.70:FF:000002">
    <property type="entry name" value="Polyribonucleotide nucleotidyltransferase"/>
    <property type="match status" value="1"/>
</dbReference>
<comment type="subcellular location">
    <subcellularLocation>
        <location evidence="1 9">Cytoplasm</location>
    </subcellularLocation>
</comment>
<dbReference type="SUPFAM" id="SSF54791">
    <property type="entry name" value="Eukaryotic type KH-domain (KH-domain type I)"/>
    <property type="match status" value="1"/>
</dbReference>
<protein>
    <recommendedName>
        <fullName evidence="9">Polyribonucleotide nucleotidyltransferase</fullName>
        <ecNumber evidence="9">2.7.7.8</ecNumber>
    </recommendedName>
    <alternativeName>
        <fullName evidence="9">Polynucleotide phosphorylase</fullName>
        <shortName evidence="9">PNPase</shortName>
    </alternativeName>
</protein>
<keyword evidence="3 9" id="KW-0963">Cytoplasm</keyword>
<dbReference type="CDD" id="cd11364">
    <property type="entry name" value="RNase_PH_PNPase_2"/>
    <property type="match status" value="1"/>
</dbReference>
<dbReference type="PROSITE" id="PS50126">
    <property type="entry name" value="S1"/>
    <property type="match status" value="1"/>
</dbReference>
<name>A0A553SNV9_NIACI</name>
<comment type="function">
    <text evidence="9">Involved in mRNA degradation. Catalyzes the phosphorolysis of single-stranded polyribonucleotides processively in the 3'- to 5'-direction.</text>
</comment>
<dbReference type="PIRSF" id="PIRSF005499">
    <property type="entry name" value="PNPase"/>
    <property type="match status" value="1"/>
</dbReference>
<reference evidence="12" key="1">
    <citation type="submission" date="2018-10" db="EMBL/GenBank/DDBJ databases">
        <title>FDA dAtabase for Regulatory Grade micrObial Sequences (FDA-ARGOS): Supporting development and validation of Infectious Disease Dx tests.</title>
        <authorList>
            <person name="Minogue T."/>
            <person name="Wolcott M."/>
            <person name="Wasieloski L."/>
            <person name="Aguilar W."/>
            <person name="Moore D."/>
            <person name="Tallon L."/>
            <person name="Sadzewicz L."/>
            <person name="Sengamalay N."/>
            <person name="Ott S."/>
            <person name="Godinez A."/>
            <person name="Nagaraj S."/>
            <person name="Vavikolanu K."/>
            <person name="Vyas G."/>
            <person name="Nadendla S."/>
            <person name="George J."/>
            <person name="Sichtig H."/>
        </authorList>
    </citation>
    <scope>NUCLEOTIDE SEQUENCE [LARGE SCALE GENOMIC DNA]</scope>
    <source>
        <strain evidence="12">FDAARGOS_343</strain>
    </source>
</reference>
<dbReference type="InterPro" id="IPR004088">
    <property type="entry name" value="KH_dom_type_1"/>
</dbReference>
<dbReference type="FunFam" id="3.30.230.70:FF:000001">
    <property type="entry name" value="Polyribonucleotide nucleotidyltransferase"/>
    <property type="match status" value="1"/>
</dbReference>
<organism evidence="11 12">
    <name type="scientific">Niallia circulans</name>
    <name type="common">Bacillus circulans</name>
    <dbReference type="NCBI Taxonomy" id="1397"/>
    <lineage>
        <taxon>Bacteria</taxon>
        <taxon>Bacillati</taxon>
        <taxon>Bacillota</taxon>
        <taxon>Bacilli</taxon>
        <taxon>Bacillales</taxon>
        <taxon>Bacillaceae</taxon>
        <taxon>Niallia</taxon>
    </lineage>
</organism>
<dbReference type="CDD" id="cd02393">
    <property type="entry name" value="KH-I_PNPase"/>
    <property type="match status" value="1"/>
</dbReference>
<comment type="similarity">
    <text evidence="2 9">Belongs to the polyribonucleotide nucleotidyltransferase family.</text>
</comment>
<evidence type="ECO:0000256" key="5">
    <source>
        <dbReference type="ARBA" id="ARBA00022695"/>
    </source>
</evidence>
<dbReference type="Pfam" id="PF00013">
    <property type="entry name" value="KH_1"/>
    <property type="match status" value="1"/>
</dbReference>
<dbReference type="InterPro" id="IPR036345">
    <property type="entry name" value="ExoRNase_PH_dom2_sf"/>
</dbReference>
<dbReference type="InterPro" id="IPR015848">
    <property type="entry name" value="PNPase_PH_RNA-bd_bac/org-type"/>
</dbReference>
<dbReference type="SUPFAM" id="SSF54211">
    <property type="entry name" value="Ribosomal protein S5 domain 2-like"/>
    <property type="match status" value="2"/>
</dbReference>
<dbReference type="PROSITE" id="PS50084">
    <property type="entry name" value="KH_TYPE_1"/>
    <property type="match status" value="1"/>
</dbReference>
<feature type="binding site" evidence="9">
    <location>
        <position position="487"/>
    </location>
    <ligand>
        <name>Mg(2+)</name>
        <dbReference type="ChEBI" id="CHEBI:18420"/>
    </ligand>
</feature>
<dbReference type="Gene3D" id="3.30.230.70">
    <property type="entry name" value="GHMP Kinase, N-terminal domain"/>
    <property type="match status" value="2"/>
</dbReference>
<keyword evidence="5 9" id="KW-0548">Nucleotidyltransferase</keyword>
<dbReference type="InterPro" id="IPR036612">
    <property type="entry name" value="KH_dom_type_1_sf"/>
</dbReference>
<evidence type="ECO:0000256" key="1">
    <source>
        <dbReference type="ARBA" id="ARBA00004496"/>
    </source>
</evidence>
<evidence type="ECO:0000259" key="10">
    <source>
        <dbReference type="PROSITE" id="PS50126"/>
    </source>
</evidence>
<dbReference type="InterPro" id="IPR012162">
    <property type="entry name" value="PNPase"/>
</dbReference>
<evidence type="ECO:0000256" key="9">
    <source>
        <dbReference type="HAMAP-Rule" id="MF_01595"/>
    </source>
</evidence>
<evidence type="ECO:0000256" key="7">
    <source>
        <dbReference type="ARBA" id="ARBA00022842"/>
    </source>
</evidence>
<gene>
    <name evidence="9 11" type="primary">pnp</name>
    <name evidence="11" type="ORF">CEQ21_25255</name>
</gene>
<evidence type="ECO:0000256" key="4">
    <source>
        <dbReference type="ARBA" id="ARBA00022679"/>
    </source>
</evidence>
<dbReference type="Pfam" id="PF01138">
    <property type="entry name" value="RNase_PH"/>
    <property type="match status" value="2"/>
</dbReference>
<dbReference type="SUPFAM" id="SSF55666">
    <property type="entry name" value="Ribonuclease PH domain 2-like"/>
    <property type="match status" value="2"/>
</dbReference>
<dbReference type="CDD" id="cd11363">
    <property type="entry name" value="RNase_PH_PNPase_1"/>
    <property type="match status" value="1"/>
</dbReference>
<dbReference type="InterPro" id="IPR012340">
    <property type="entry name" value="NA-bd_OB-fold"/>
</dbReference>
<feature type="domain" description="S1 motif" evidence="10">
    <location>
        <begin position="623"/>
        <end position="691"/>
    </location>
</feature>
<dbReference type="RefSeq" id="WP_185766920.1">
    <property type="nucleotide sequence ID" value="NZ_RIBP01000004.1"/>
</dbReference>
<dbReference type="HAMAP" id="MF_01595">
    <property type="entry name" value="PNPase"/>
    <property type="match status" value="1"/>
</dbReference>
<dbReference type="STRING" id="1397.ABW02_00975"/>
<dbReference type="FunFam" id="3.30.1370.10:FF:000001">
    <property type="entry name" value="Polyribonucleotide nucleotidyltransferase"/>
    <property type="match status" value="1"/>
</dbReference>
<dbReference type="Pfam" id="PF00575">
    <property type="entry name" value="S1"/>
    <property type="match status" value="1"/>
</dbReference>
<evidence type="ECO:0000313" key="11">
    <source>
        <dbReference type="EMBL" id="TRZ38678.1"/>
    </source>
</evidence>
<dbReference type="Gene3D" id="3.30.1370.10">
    <property type="entry name" value="K Homology domain, type 1"/>
    <property type="match status" value="1"/>
</dbReference>
<dbReference type="InterPro" id="IPR003029">
    <property type="entry name" value="S1_domain"/>
</dbReference>
<comment type="cofactor">
    <cofactor evidence="9">
        <name>Mg(2+)</name>
        <dbReference type="ChEBI" id="CHEBI:18420"/>
    </cofactor>
</comment>
<sequence length="708" mass="77756">MGQDKHVYSIDWAGRKLTVEIGQLAKQANGAALVRYGDTAVLSTATASKEPKNLDFFPLTVNYEERLYAVGKIPGGFIKREGRPSERAILASRLIDRPIRPLFADGFRNEVQVVSLVMSVDQDCTSEMAAMFGSSLALSVSDIPFGGPIAGVYVGRINGEFIINPTVEQAEKSDINLAVAGTKDAINMVEAGALEVPEEVMLEAIMFGHDEIKKLIEFQEKIVAEIGKEKVDVVLYELDKDIEAEVRALCESEMLNAIRVQEKHAREAAIKVVKNSVLEKLEAEEADEDKLKQVKQILDKLVKNEVRRLITEDKVRPDGRGLEEIRPLSSEVDLLPRTHGSGLFTRGQTQALSICTLGALGDVQILDGLGVEEEKRFMHHYNFPNFSVGETGPMRGPGRREIGHGALGERALEPIIPSEKDFPYTIRLVSEVLESNGSTSQASICASTLAMMDAGVPIKAAVAGIAMGLIKSGEHYSILTDIQGMEDHLGDMDFKVAGTSKGVTALQMDIKIDGLSRQILEEALQQAKIGRMQILESMLATIQTPREELSTYAPKILMMAINPDKIRDVIGPSGKQINKIIEETGVKIDIEQDGTVFISSVDDEMNKKAKSIIEDIVREVVVGQMYLGKVKRIEKFGAFVEIFNGKDGLVHISELAEERIGKVEDVVAIGDEILVKVTEIDKQGRVNLSRKAVLKEQKEQKEQAEDAK</sequence>
<dbReference type="InterPro" id="IPR015847">
    <property type="entry name" value="ExoRNase_PH_dom2"/>
</dbReference>
<dbReference type="Pfam" id="PF03726">
    <property type="entry name" value="PNPase"/>
    <property type="match status" value="1"/>
</dbReference>
<keyword evidence="6 9" id="KW-0479">Metal-binding</keyword>
<dbReference type="GO" id="GO:0000175">
    <property type="term" value="F:3'-5'-RNA exonuclease activity"/>
    <property type="evidence" value="ECO:0007669"/>
    <property type="project" value="TreeGrafter"/>
</dbReference>
<dbReference type="InterPro" id="IPR004087">
    <property type="entry name" value="KH_dom"/>
</dbReference>
<dbReference type="FunFam" id="2.40.50.140:FF:000023">
    <property type="entry name" value="Polyribonucleotide nucleotidyltransferase"/>
    <property type="match status" value="1"/>
</dbReference>
<evidence type="ECO:0000256" key="8">
    <source>
        <dbReference type="ARBA" id="ARBA00022884"/>
    </source>
</evidence>
<dbReference type="NCBIfam" id="TIGR03591">
    <property type="entry name" value="polynuc_phos"/>
    <property type="match status" value="1"/>
</dbReference>
<dbReference type="SUPFAM" id="SSF50249">
    <property type="entry name" value="Nucleic acid-binding proteins"/>
    <property type="match status" value="1"/>
</dbReference>
<dbReference type="SMART" id="SM00316">
    <property type="entry name" value="S1"/>
    <property type="match status" value="1"/>
</dbReference>
<evidence type="ECO:0000313" key="12">
    <source>
        <dbReference type="Proteomes" id="UP000319837"/>
    </source>
</evidence>
<evidence type="ECO:0000256" key="3">
    <source>
        <dbReference type="ARBA" id="ARBA00022490"/>
    </source>
</evidence>
<dbReference type="EC" id="2.7.7.8" evidence="9"/>
<comment type="caution">
    <text evidence="11">The sequence shown here is derived from an EMBL/GenBank/DDBJ whole genome shotgun (WGS) entry which is preliminary data.</text>
</comment>
<dbReference type="AlphaFoldDB" id="A0A553SNV9"/>
<evidence type="ECO:0000256" key="2">
    <source>
        <dbReference type="ARBA" id="ARBA00007404"/>
    </source>
</evidence>
<feature type="binding site" evidence="9">
    <location>
        <position position="493"/>
    </location>
    <ligand>
        <name>Mg(2+)</name>
        <dbReference type="ChEBI" id="CHEBI:18420"/>
    </ligand>
</feature>
<dbReference type="InterPro" id="IPR020568">
    <property type="entry name" value="Ribosomal_Su5_D2-typ_SF"/>
</dbReference>
<dbReference type="Gene3D" id="2.40.50.140">
    <property type="entry name" value="Nucleic acid-binding proteins"/>
    <property type="match status" value="1"/>
</dbReference>